<evidence type="ECO:0000259" key="2">
    <source>
        <dbReference type="SMART" id="SM00460"/>
    </source>
</evidence>
<feature type="transmembrane region" description="Helical" evidence="1">
    <location>
        <begin position="118"/>
        <end position="142"/>
    </location>
</feature>
<protein>
    <submittedName>
        <fullName evidence="3">Transglutaminase domain-containing protein</fullName>
    </submittedName>
</protein>
<evidence type="ECO:0000313" key="4">
    <source>
        <dbReference type="Proteomes" id="UP000309676"/>
    </source>
</evidence>
<dbReference type="Proteomes" id="UP000309676">
    <property type="component" value="Unassembled WGS sequence"/>
</dbReference>
<dbReference type="SMART" id="SM00460">
    <property type="entry name" value="TGc"/>
    <property type="match status" value="1"/>
</dbReference>
<dbReference type="PANTHER" id="PTHR42736:SF1">
    <property type="entry name" value="PROTEIN-GLUTAMINE GAMMA-GLUTAMYLTRANSFERASE"/>
    <property type="match status" value="1"/>
</dbReference>
<feature type="transmembrane region" description="Helical" evidence="1">
    <location>
        <begin position="81"/>
        <end position="98"/>
    </location>
</feature>
<dbReference type="Pfam" id="PF13559">
    <property type="entry name" value="DUF4129"/>
    <property type="match status" value="1"/>
</dbReference>
<dbReference type="InterPro" id="IPR025403">
    <property type="entry name" value="TgpA-like_C"/>
</dbReference>
<sequence>MTLWRFPAERRPLRPGAAISRWLLADWHDKALQLFLGIFLYQYVVWFDFYWLNETVTVVGRAFVATLLIAWLVPKYVWVRGFLALAACIYLTARVVRPEPVRDVPDHWLGWALGAVEYLLRLTPFLWFALGAWAAYTFVHWYIKSKWRLFSVMSCSVVLFCVVDSFSLFRLWEQVAIMIGCGLMMLVVFHLKQLKERDPDGYDNLVSYPVPITVMIVTIVTASLALGVLAPSIRPIVMDPYTAWKTAQGEVVPAFSSGPGFAALSLGSSASGYSRNDSSLGGAFNFDYTPVFTVDASRRSYWRGETRSLYTGSGWEPSTFTERNNLVPLAMEPDYPVAPAAGGLDTIEVTQTYRILEGKSFPVLFGAPYPQKVEPGVFNGETVSLGRGFWDTDNQTMLWAERDDFPYPLTYSVTSSMPVIDEEKLKTAPPVEPTRELREYLRLPEELPQRIADLAAQVTAEAPSPYEKARALETYLSLTFPYTNEPDLTKRQSADFVDSFLFEVQEGYCDYFSTAMVVMARTLGLPARWVKGYAPGQSSNDVIFEQYLPGEDVDLDGPGTFTVRNSDAHSWAEVYFEGYGWIPFEPTSGFSLPIVQVENEAEVALPEDLPAVEAAAPVAEAESGSGPRGWIVAAIVAAAAAGAVVYFAIRYQWLTLLRTRAFRKSPNYNVKLLADVERLMARFKRKGLSWSEHETFREMTARWKTQHTWLQKDLESLLAAFEKAKYSGARLTEEEYQHAELRIRKLRESL</sequence>
<feature type="transmembrane region" description="Helical" evidence="1">
    <location>
        <begin position="630"/>
        <end position="649"/>
    </location>
</feature>
<feature type="transmembrane region" description="Helical" evidence="1">
    <location>
        <begin position="206"/>
        <end position="230"/>
    </location>
</feature>
<name>A0A5R9GJL2_9BACL</name>
<dbReference type="EMBL" id="VCIW01000002">
    <property type="protein sequence ID" value="TLS53704.1"/>
    <property type="molecule type" value="Genomic_DNA"/>
</dbReference>
<comment type="caution">
    <text evidence="3">The sequence shown here is derived from an EMBL/GenBank/DDBJ whole genome shotgun (WGS) entry which is preliminary data.</text>
</comment>
<dbReference type="Gene3D" id="3.10.620.30">
    <property type="match status" value="1"/>
</dbReference>
<proteinExistence type="predicted"/>
<dbReference type="SUPFAM" id="SSF54001">
    <property type="entry name" value="Cysteine proteinases"/>
    <property type="match status" value="1"/>
</dbReference>
<dbReference type="InterPro" id="IPR052901">
    <property type="entry name" value="Bact_TGase-like"/>
</dbReference>
<keyword evidence="1" id="KW-0472">Membrane</keyword>
<dbReference type="InterPro" id="IPR002931">
    <property type="entry name" value="Transglutaminase-like"/>
</dbReference>
<dbReference type="InterPro" id="IPR038765">
    <property type="entry name" value="Papain-like_cys_pep_sf"/>
</dbReference>
<feature type="transmembrane region" description="Helical" evidence="1">
    <location>
        <begin position="149"/>
        <end position="169"/>
    </location>
</feature>
<keyword evidence="1" id="KW-0812">Transmembrane</keyword>
<evidence type="ECO:0000256" key="1">
    <source>
        <dbReference type="SAM" id="Phobius"/>
    </source>
</evidence>
<feature type="domain" description="Transglutaminase-like" evidence="2">
    <location>
        <begin position="501"/>
        <end position="588"/>
    </location>
</feature>
<feature type="transmembrane region" description="Helical" evidence="1">
    <location>
        <begin position="175"/>
        <end position="194"/>
    </location>
</feature>
<reference evidence="3 4" key="1">
    <citation type="submission" date="2019-05" db="EMBL/GenBank/DDBJ databases">
        <authorList>
            <person name="Narsing Rao M.P."/>
            <person name="Li W.J."/>
        </authorList>
    </citation>
    <scope>NUCLEOTIDE SEQUENCE [LARGE SCALE GENOMIC DNA]</scope>
    <source>
        <strain evidence="3 4">SYSU_K30003</strain>
    </source>
</reference>
<keyword evidence="4" id="KW-1185">Reference proteome</keyword>
<dbReference type="Pfam" id="PF01841">
    <property type="entry name" value="Transglut_core"/>
    <property type="match status" value="1"/>
</dbReference>
<keyword evidence="1" id="KW-1133">Transmembrane helix</keyword>
<evidence type="ECO:0000313" key="3">
    <source>
        <dbReference type="EMBL" id="TLS53704.1"/>
    </source>
</evidence>
<dbReference type="RefSeq" id="WP_138193021.1">
    <property type="nucleotide sequence ID" value="NZ_VCIW01000002.1"/>
</dbReference>
<dbReference type="AlphaFoldDB" id="A0A5R9GJL2"/>
<dbReference type="OrthoDB" id="9804872at2"/>
<dbReference type="PANTHER" id="PTHR42736">
    <property type="entry name" value="PROTEIN-GLUTAMINE GAMMA-GLUTAMYLTRANSFERASE"/>
    <property type="match status" value="1"/>
</dbReference>
<feature type="transmembrane region" description="Helical" evidence="1">
    <location>
        <begin position="31"/>
        <end position="52"/>
    </location>
</feature>
<accession>A0A5R9GJL2</accession>
<organism evidence="3 4">
    <name type="scientific">Paenibacillus antri</name>
    <dbReference type="NCBI Taxonomy" id="2582848"/>
    <lineage>
        <taxon>Bacteria</taxon>
        <taxon>Bacillati</taxon>
        <taxon>Bacillota</taxon>
        <taxon>Bacilli</taxon>
        <taxon>Bacillales</taxon>
        <taxon>Paenibacillaceae</taxon>
        <taxon>Paenibacillus</taxon>
    </lineage>
</organism>
<gene>
    <name evidence="3" type="ORF">FE782_05385</name>
</gene>